<evidence type="ECO:0000259" key="1">
    <source>
        <dbReference type="Pfam" id="PF21891"/>
    </source>
</evidence>
<sequence>MKIDPYKAGKFKSSPYAKKSDVRGPLVVVLDGKIDDRGLSLIVPISRCIKKDEVHELILTDEATAHPGAIVNRIAYLGFFTAEQSGVLVEGDKVTLNGQVVGHLAGFDETHMPNHLNIVIKTTELKTGLELSANPGDQIVFQLQVKG</sequence>
<name>A0A154BRY0_ANASB</name>
<dbReference type="EMBL" id="LSGP01000017">
    <property type="protein sequence ID" value="KYZ76580.1"/>
    <property type="molecule type" value="Genomic_DNA"/>
</dbReference>
<evidence type="ECO:0000313" key="2">
    <source>
        <dbReference type="EMBL" id="KYZ76580.1"/>
    </source>
</evidence>
<dbReference type="AlphaFoldDB" id="A0A154BRY0"/>
<comment type="caution">
    <text evidence="2">The sequence shown here is derived from an EMBL/GenBank/DDBJ whole genome shotgun (WGS) entry which is preliminary data.</text>
</comment>
<protein>
    <recommendedName>
        <fullName evidence="1">DUF6917 domain-containing protein</fullName>
    </recommendedName>
</protein>
<dbReference type="Pfam" id="PF21891">
    <property type="entry name" value="DUF6917"/>
    <property type="match status" value="1"/>
</dbReference>
<accession>A0A154BRY0</accession>
<feature type="domain" description="DUF6917" evidence="1">
    <location>
        <begin position="16"/>
        <end position="142"/>
    </location>
</feature>
<keyword evidence="3" id="KW-1185">Reference proteome</keyword>
<proteinExistence type="predicted"/>
<dbReference type="STRING" id="1794912.AXX12_09120"/>
<reference evidence="2 3" key="1">
    <citation type="submission" date="2016-02" db="EMBL/GenBank/DDBJ databases">
        <title>Anaerosporomusa subterraneum gen. nov., sp. nov., a spore-forming obligate anaerobe isolated from saprolite.</title>
        <authorList>
            <person name="Choi J.K."/>
            <person name="Shah M."/>
            <person name="Yee N."/>
        </authorList>
    </citation>
    <scope>NUCLEOTIDE SEQUENCE [LARGE SCALE GENOMIC DNA]</scope>
    <source>
        <strain evidence="2 3">RU4</strain>
    </source>
</reference>
<organism evidence="2 3">
    <name type="scientific">Anaerosporomusa subterranea</name>
    <dbReference type="NCBI Taxonomy" id="1794912"/>
    <lineage>
        <taxon>Bacteria</taxon>
        <taxon>Bacillati</taxon>
        <taxon>Bacillota</taxon>
        <taxon>Negativicutes</taxon>
        <taxon>Acetonemataceae</taxon>
        <taxon>Anaerosporomusa</taxon>
    </lineage>
</organism>
<dbReference type="InterPro" id="IPR054210">
    <property type="entry name" value="DUF6917"/>
</dbReference>
<gene>
    <name evidence="2" type="ORF">AXX12_09120</name>
</gene>
<dbReference type="Proteomes" id="UP000076268">
    <property type="component" value="Unassembled WGS sequence"/>
</dbReference>
<dbReference type="OrthoDB" id="4557435at2"/>
<evidence type="ECO:0000313" key="3">
    <source>
        <dbReference type="Proteomes" id="UP000076268"/>
    </source>
</evidence>